<evidence type="ECO:0000313" key="1">
    <source>
        <dbReference type="EMBL" id="MDR9775985.1"/>
    </source>
</evidence>
<comment type="caution">
    <text evidence="1">The sequence shown here is derived from an EMBL/GenBank/DDBJ whole genome shotgun (WGS) entry which is preliminary data.</text>
</comment>
<gene>
    <name evidence="1" type="ORF">RJJ65_25650</name>
</gene>
<protein>
    <submittedName>
        <fullName evidence="1">Uncharacterized protein</fullName>
    </submittedName>
</protein>
<dbReference type="AlphaFoldDB" id="A0AAJ2GU31"/>
<dbReference type="EMBL" id="JAVLSF010000019">
    <property type="protein sequence ID" value="MDR9775985.1"/>
    <property type="molecule type" value="Genomic_DNA"/>
</dbReference>
<sequence>MNATTPTVQIRTSAIRPALSLVRFPEDDDDCRWIGSLSLFLIGSAPLPAWVLFRPVRRDAPFLNCHGPFPSWTARLSSPPSRGTPLRKIDLLSKLIFELVLPIACWPGFFASGSSVAWLRHAVTVVADGGAASRSFLIFRRRVCAGRYFCSFVHDIL</sequence>
<proteinExistence type="predicted"/>
<accession>A0AAJ2GU31</accession>
<evidence type="ECO:0000313" key="2">
    <source>
        <dbReference type="Proteomes" id="UP001268610"/>
    </source>
</evidence>
<dbReference type="RefSeq" id="WP_310856076.1">
    <property type="nucleotide sequence ID" value="NZ_JAVLSD010000009.1"/>
</dbReference>
<reference evidence="1" key="1">
    <citation type="submission" date="2023-04" db="EMBL/GenBank/DDBJ databases">
        <title>Genomic characterization of faba bean (Vicia faba) microsymbionts in Mexican soils.</title>
        <authorList>
            <person name="Rivera Orduna F.N."/>
            <person name="Guevara-Luna J."/>
            <person name="Yan J."/>
            <person name="Arroyo-Herrera I."/>
            <person name="Li Y."/>
            <person name="Vasquez-Murrieta M.S."/>
            <person name="Wang E.T."/>
        </authorList>
    </citation>
    <scope>NUCLEOTIDE SEQUENCE</scope>
    <source>
        <strain evidence="1">CH26</strain>
    </source>
</reference>
<dbReference type="Proteomes" id="UP001268610">
    <property type="component" value="Unassembled WGS sequence"/>
</dbReference>
<organism evidence="1 2">
    <name type="scientific">Rhizobium hidalgonense</name>
    <dbReference type="NCBI Taxonomy" id="1538159"/>
    <lineage>
        <taxon>Bacteria</taxon>
        <taxon>Pseudomonadati</taxon>
        <taxon>Pseudomonadota</taxon>
        <taxon>Alphaproteobacteria</taxon>
        <taxon>Hyphomicrobiales</taxon>
        <taxon>Rhizobiaceae</taxon>
        <taxon>Rhizobium/Agrobacterium group</taxon>
        <taxon>Rhizobium</taxon>
    </lineage>
</organism>
<name>A0AAJ2GU31_9HYPH</name>